<accession>A0A382TVZ7</accession>
<name>A0A382TVZ7_9ZZZZ</name>
<evidence type="ECO:0000313" key="1">
    <source>
        <dbReference type="EMBL" id="SVD26240.1"/>
    </source>
</evidence>
<feature type="non-terminal residue" evidence="1">
    <location>
        <position position="22"/>
    </location>
</feature>
<proteinExistence type="predicted"/>
<gene>
    <name evidence="1" type="ORF">METZ01_LOCUS379094</name>
</gene>
<dbReference type="AlphaFoldDB" id="A0A382TVZ7"/>
<reference evidence="1" key="1">
    <citation type="submission" date="2018-05" db="EMBL/GenBank/DDBJ databases">
        <authorList>
            <person name="Lanie J.A."/>
            <person name="Ng W.-L."/>
            <person name="Kazmierczak K.M."/>
            <person name="Andrzejewski T.M."/>
            <person name="Davidsen T.M."/>
            <person name="Wayne K.J."/>
            <person name="Tettelin H."/>
            <person name="Glass J.I."/>
            <person name="Rusch D."/>
            <person name="Podicherti R."/>
            <person name="Tsui H.-C.T."/>
            <person name="Winkler M.E."/>
        </authorList>
    </citation>
    <scope>NUCLEOTIDE SEQUENCE</scope>
</reference>
<protein>
    <submittedName>
        <fullName evidence="1">Uncharacterized protein</fullName>
    </submittedName>
</protein>
<organism evidence="1">
    <name type="scientific">marine metagenome</name>
    <dbReference type="NCBI Taxonomy" id="408172"/>
    <lineage>
        <taxon>unclassified sequences</taxon>
        <taxon>metagenomes</taxon>
        <taxon>ecological metagenomes</taxon>
    </lineage>
</organism>
<dbReference type="EMBL" id="UINC01139603">
    <property type="protein sequence ID" value="SVD26240.1"/>
    <property type="molecule type" value="Genomic_DNA"/>
</dbReference>
<sequence length="22" mass="2410">MNFITGKSISRRTLLRGMGSAI</sequence>